<dbReference type="InParanoid" id="A0A6J0PJ44"/>
<dbReference type="RefSeq" id="XP_019706786.1">
    <property type="nucleotide sequence ID" value="XM_019851227.1"/>
</dbReference>
<accession>A0A6J0PJ44</accession>
<name>A0A6J0PJ44_ELAGV</name>
<organism evidence="1 2">
    <name type="scientific">Elaeis guineensis var. tenera</name>
    <name type="common">Oil palm</name>
    <dbReference type="NCBI Taxonomy" id="51953"/>
    <lineage>
        <taxon>Eukaryota</taxon>
        <taxon>Viridiplantae</taxon>
        <taxon>Streptophyta</taxon>
        <taxon>Embryophyta</taxon>
        <taxon>Tracheophyta</taxon>
        <taxon>Spermatophyta</taxon>
        <taxon>Magnoliopsida</taxon>
        <taxon>Liliopsida</taxon>
        <taxon>Arecaceae</taxon>
        <taxon>Arecoideae</taxon>
        <taxon>Cocoseae</taxon>
        <taxon>Elaeidinae</taxon>
        <taxon>Elaeis</taxon>
    </lineage>
</organism>
<sequence length="267" mass="28831">MSSRFPNFDAYFETVQSKKLPSSLRASSTTAFAQILVPPFPEVPGGKVSVCVHLSMFDVHVYMCVPSRMHACMSACACVHVGCAWINNSCMSGSRCCWCSGSSSLSATGPVAVAWLTIAAVGAAVAAGMAAEKGIRNWKDAPTAADKLGKDIYKVLLQEEPFKSTTINQLDTEKFSVFAYHRKSSLFSYEVVKYLKQNVRPLAVMDFVKTLCFTIASSATCAPEACHGTVIDSVASISVHRIYVIEGDDREVVGAVTLSDVKLLLYL</sequence>
<evidence type="ECO:0000313" key="2">
    <source>
        <dbReference type="RefSeq" id="XP_019706786.1"/>
    </source>
</evidence>
<evidence type="ECO:0000313" key="1">
    <source>
        <dbReference type="Proteomes" id="UP000504607"/>
    </source>
</evidence>
<gene>
    <name evidence="2" type="primary">LOC105047702</name>
</gene>
<dbReference type="AlphaFoldDB" id="A0A6J0PJ44"/>
<dbReference type="InterPro" id="IPR046342">
    <property type="entry name" value="CBS_dom_sf"/>
</dbReference>
<dbReference type="Proteomes" id="UP000504607">
    <property type="component" value="Chromosome 6"/>
</dbReference>
<dbReference type="Gene3D" id="3.10.580.10">
    <property type="entry name" value="CBS-domain"/>
    <property type="match status" value="1"/>
</dbReference>
<keyword evidence="1" id="KW-1185">Reference proteome</keyword>
<dbReference type="OrthoDB" id="449052at2759"/>
<reference evidence="2" key="1">
    <citation type="submission" date="2025-08" db="UniProtKB">
        <authorList>
            <consortium name="RefSeq"/>
        </authorList>
    </citation>
    <scope>IDENTIFICATION</scope>
</reference>
<proteinExistence type="predicted"/>
<protein>
    <submittedName>
        <fullName evidence="2">SNF1-related protein kinase regulatory subunit gamma-1-like</fullName>
    </submittedName>
</protein>